<dbReference type="GO" id="GO:0071555">
    <property type="term" value="P:cell wall organization"/>
    <property type="evidence" value="ECO:0007669"/>
    <property type="project" value="TreeGrafter"/>
</dbReference>
<dbReference type="OrthoDB" id="9783652at2"/>
<comment type="caution">
    <text evidence="9">The sequence shown here is derived from an EMBL/GenBank/DDBJ whole genome shotgun (WGS) entry which is preliminary data.</text>
</comment>
<evidence type="ECO:0000256" key="2">
    <source>
        <dbReference type="ARBA" id="ARBA00022475"/>
    </source>
</evidence>
<keyword evidence="6 8" id="KW-0472">Membrane</keyword>
<reference evidence="9 10" key="1">
    <citation type="submission" date="2014-11" db="EMBL/GenBank/DDBJ databases">
        <title>Genome sequence of Flavihumibacter solisilvae 3-3.</title>
        <authorList>
            <person name="Zhou G."/>
            <person name="Li M."/>
            <person name="Wang G."/>
        </authorList>
    </citation>
    <scope>NUCLEOTIDE SEQUENCE [LARGE SCALE GENOMIC DNA]</scope>
    <source>
        <strain evidence="9 10">3-3</strain>
    </source>
</reference>
<feature type="transmembrane region" description="Helical" evidence="8">
    <location>
        <begin position="73"/>
        <end position="88"/>
    </location>
</feature>
<keyword evidence="4 8" id="KW-0812">Transmembrane</keyword>
<comment type="subcellular location">
    <subcellularLocation>
        <location evidence="1">Cell membrane</location>
        <topology evidence="1">Multi-pass membrane protein</topology>
    </subcellularLocation>
</comment>
<evidence type="ECO:0000313" key="10">
    <source>
        <dbReference type="Proteomes" id="UP000031408"/>
    </source>
</evidence>
<feature type="transmembrane region" description="Helical" evidence="8">
    <location>
        <begin position="185"/>
        <end position="203"/>
    </location>
</feature>
<proteinExistence type="predicted"/>
<keyword evidence="7" id="KW-0479">Metal-binding</keyword>
<dbReference type="PANTHER" id="PTHR22926">
    <property type="entry name" value="PHOSPHO-N-ACETYLMURAMOYL-PENTAPEPTIDE-TRANSFERASE"/>
    <property type="match status" value="1"/>
</dbReference>
<keyword evidence="3 9" id="KW-0808">Transferase</keyword>
<feature type="transmembrane region" description="Helical" evidence="8">
    <location>
        <begin position="215"/>
        <end position="233"/>
    </location>
</feature>
<feature type="transmembrane region" description="Helical" evidence="8">
    <location>
        <begin position="135"/>
        <end position="154"/>
    </location>
</feature>
<dbReference type="PANTHER" id="PTHR22926:SF3">
    <property type="entry name" value="UNDECAPRENYL-PHOSPHATE ALPHA-N-ACETYLGLUCOSAMINYL 1-PHOSPHATE TRANSFERASE"/>
    <property type="match status" value="1"/>
</dbReference>
<accession>A0A0C1J034</accession>
<evidence type="ECO:0000256" key="4">
    <source>
        <dbReference type="ARBA" id="ARBA00022692"/>
    </source>
</evidence>
<dbReference type="EMBL" id="JSVC01000002">
    <property type="protein sequence ID" value="KIC96119.1"/>
    <property type="molecule type" value="Genomic_DNA"/>
</dbReference>
<sequence>MFDVILALTLSFAVSFLAIPVIIRVSAMKKLYDIPDERKVHQAPIPALGGLGIFAGFCFAALLIANFQEGKDLQYFLAAAVVIFYLGLKDDIIVISPIKKFIGQVLAAFIVIYYGNLQIRSMGGFMGIHDLPDTFSLLFTYLTVIVIINSFNLIDGVDGLAGSLGLLSTCVFGIYFISVGHTADAVFAFSLAGSILAFLIFNFQPARIFMGDTGSLLIGLINAVLVIKFINVASNPGILIPIKAAPAVGFGVLVVPLLDTLRVFAIRMFRRRSPFSPDRNHIHHLLLDNGFSHRAIAIMLLGLNAACIAMAFLFHNIGCTWLMAILVGIFAVLIGIMYYARQQRPRLFVTSVKQVEGASLKQEGAKDPKKIVPLTEDAVLQQK</sequence>
<dbReference type="STRING" id="1349421.OI18_02840"/>
<dbReference type="PROSITE" id="PS01348">
    <property type="entry name" value="MRAY_2"/>
    <property type="match status" value="1"/>
</dbReference>
<name>A0A0C1J034_9BACT</name>
<keyword evidence="2" id="KW-1003">Cell membrane</keyword>
<keyword evidence="5 8" id="KW-1133">Transmembrane helix</keyword>
<feature type="binding site" evidence="7">
    <location>
        <position position="212"/>
    </location>
    <ligand>
        <name>Mg(2+)</name>
        <dbReference type="ChEBI" id="CHEBI:18420"/>
    </ligand>
</feature>
<dbReference type="Proteomes" id="UP000031408">
    <property type="component" value="Unassembled WGS sequence"/>
</dbReference>
<evidence type="ECO:0000256" key="1">
    <source>
        <dbReference type="ARBA" id="ARBA00004651"/>
    </source>
</evidence>
<dbReference type="GO" id="GO:0044038">
    <property type="term" value="P:cell wall macromolecule biosynthetic process"/>
    <property type="evidence" value="ECO:0007669"/>
    <property type="project" value="TreeGrafter"/>
</dbReference>
<feature type="transmembrane region" description="Helical" evidence="8">
    <location>
        <begin position="295"/>
        <end position="314"/>
    </location>
</feature>
<feature type="binding site" evidence="7">
    <location>
        <position position="152"/>
    </location>
    <ligand>
        <name>Mg(2+)</name>
        <dbReference type="ChEBI" id="CHEBI:18420"/>
    </ligand>
</feature>
<protein>
    <submittedName>
        <fullName evidence="9">Glycosyl transferase</fullName>
    </submittedName>
</protein>
<dbReference type="GO" id="GO:0005886">
    <property type="term" value="C:plasma membrane"/>
    <property type="evidence" value="ECO:0007669"/>
    <property type="project" value="UniProtKB-SubCell"/>
</dbReference>
<evidence type="ECO:0000256" key="5">
    <source>
        <dbReference type="ARBA" id="ARBA00022989"/>
    </source>
</evidence>
<dbReference type="CDD" id="cd06853">
    <property type="entry name" value="GT_WecA_like"/>
    <property type="match status" value="1"/>
</dbReference>
<gene>
    <name evidence="9" type="ORF">OI18_02840</name>
</gene>
<dbReference type="RefSeq" id="WP_039136952.1">
    <property type="nucleotide sequence ID" value="NZ_JSVC01000002.1"/>
</dbReference>
<feature type="transmembrane region" description="Helical" evidence="8">
    <location>
        <begin position="161"/>
        <end position="179"/>
    </location>
</feature>
<evidence type="ECO:0000256" key="3">
    <source>
        <dbReference type="ARBA" id="ARBA00022679"/>
    </source>
</evidence>
<dbReference type="Pfam" id="PF00953">
    <property type="entry name" value="Glycos_transf_4"/>
    <property type="match status" value="1"/>
</dbReference>
<comment type="cofactor">
    <cofactor evidence="7">
        <name>Mg(2+)</name>
        <dbReference type="ChEBI" id="CHEBI:18420"/>
    </cofactor>
</comment>
<dbReference type="GO" id="GO:0016780">
    <property type="term" value="F:phosphotransferase activity, for other substituted phosphate groups"/>
    <property type="evidence" value="ECO:0007669"/>
    <property type="project" value="InterPro"/>
</dbReference>
<keyword evidence="10" id="KW-1185">Reference proteome</keyword>
<evidence type="ECO:0000256" key="7">
    <source>
        <dbReference type="PIRSR" id="PIRSR600715-1"/>
    </source>
</evidence>
<evidence type="ECO:0000313" key="9">
    <source>
        <dbReference type="EMBL" id="KIC96119.1"/>
    </source>
</evidence>
<feature type="transmembrane region" description="Helical" evidence="8">
    <location>
        <begin position="48"/>
        <end position="67"/>
    </location>
</feature>
<feature type="transmembrane region" description="Helical" evidence="8">
    <location>
        <begin position="100"/>
        <end position="115"/>
    </location>
</feature>
<evidence type="ECO:0000256" key="8">
    <source>
        <dbReference type="SAM" id="Phobius"/>
    </source>
</evidence>
<feature type="transmembrane region" description="Helical" evidence="8">
    <location>
        <begin position="245"/>
        <end position="265"/>
    </location>
</feature>
<feature type="transmembrane region" description="Helical" evidence="8">
    <location>
        <begin position="6"/>
        <end position="27"/>
    </location>
</feature>
<dbReference type="InterPro" id="IPR018480">
    <property type="entry name" value="PNAcMuramoyl-5peptid_Trfase_CS"/>
</dbReference>
<dbReference type="GO" id="GO:0009103">
    <property type="term" value="P:lipopolysaccharide biosynthetic process"/>
    <property type="evidence" value="ECO:0007669"/>
    <property type="project" value="TreeGrafter"/>
</dbReference>
<feature type="transmembrane region" description="Helical" evidence="8">
    <location>
        <begin position="320"/>
        <end position="340"/>
    </location>
</feature>
<keyword evidence="7" id="KW-0460">Magnesium</keyword>
<evidence type="ECO:0000256" key="6">
    <source>
        <dbReference type="ARBA" id="ARBA00023136"/>
    </source>
</evidence>
<organism evidence="9 10">
    <name type="scientific">Flavihumibacter solisilvae</name>
    <dbReference type="NCBI Taxonomy" id="1349421"/>
    <lineage>
        <taxon>Bacteria</taxon>
        <taxon>Pseudomonadati</taxon>
        <taxon>Bacteroidota</taxon>
        <taxon>Chitinophagia</taxon>
        <taxon>Chitinophagales</taxon>
        <taxon>Chitinophagaceae</taxon>
        <taxon>Flavihumibacter</taxon>
    </lineage>
</organism>
<dbReference type="AlphaFoldDB" id="A0A0C1J034"/>
<dbReference type="InterPro" id="IPR000715">
    <property type="entry name" value="Glycosyl_transferase_4"/>
</dbReference>
<dbReference type="GO" id="GO:0046872">
    <property type="term" value="F:metal ion binding"/>
    <property type="evidence" value="ECO:0007669"/>
    <property type="project" value="UniProtKB-KW"/>
</dbReference>